<dbReference type="OrthoDB" id="267639at2"/>
<feature type="domain" description="Thioredoxin" evidence="2">
    <location>
        <begin position="44"/>
        <end position="165"/>
    </location>
</feature>
<dbReference type="GO" id="GO:0005737">
    <property type="term" value="C:cytoplasm"/>
    <property type="evidence" value="ECO:0007669"/>
    <property type="project" value="TreeGrafter"/>
</dbReference>
<accession>A0A5C6BNF6</accession>
<dbReference type="GO" id="GO:0015035">
    <property type="term" value="F:protein-disulfide reductase activity"/>
    <property type="evidence" value="ECO:0007669"/>
    <property type="project" value="TreeGrafter"/>
</dbReference>
<dbReference type="PANTHER" id="PTHR45663">
    <property type="entry name" value="GEO12009P1"/>
    <property type="match status" value="1"/>
</dbReference>
<evidence type="ECO:0000313" key="3">
    <source>
        <dbReference type="EMBL" id="TWU12846.1"/>
    </source>
</evidence>
<dbReference type="SUPFAM" id="SSF52833">
    <property type="entry name" value="Thioredoxin-like"/>
    <property type="match status" value="1"/>
</dbReference>
<reference evidence="3 4" key="1">
    <citation type="submission" date="2019-02" db="EMBL/GenBank/DDBJ databases">
        <title>Deep-cultivation of Planctomycetes and their phenomic and genomic characterization uncovers novel biology.</title>
        <authorList>
            <person name="Wiegand S."/>
            <person name="Jogler M."/>
            <person name="Boedeker C."/>
            <person name="Pinto D."/>
            <person name="Vollmers J."/>
            <person name="Rivas-Marin E."/>
            <person name="Kohn T."/>
            <person name="Peeters S.H."/>
            <person name="Heuer A."/>
            <person name="Rast P."/>
            <person name="Oberbeckmann S."/>
            <person name="Bunk B."/>
            <person name="Jeske O."/>
            <person name="Meyerdierks A."/>
            <person name="Storesund J.E."/>
            <person name="Kallscheuer N."/>
            <person name="Luecker S."/>
            <person name="Lage O.M."/>
            <person name="Pohl T."/>
            <person name="Merkel B.J."/>
            <person name="Hornburger P."/>
            <person name="Mueller R.-W."/>
            <person name="Bruemmer F."/>
            <person name="Labrenz M."/>
            <person name="Spormann A.M."/>
            <person name="Op Den Camp H."/>
            <person name="Overmann J."/>
            <person name="Amann R."/>
            <person name="Jetten M.S.M."/>
            <person name="Mascher T."/>
            <person name="Medema M.H."/>
            <person name="Devos D.P."/>
            <person name="Kaster A.-K."/>
            <person name="Ovreas L."/>
            <person name="Rohde M."/>
            <person name="Galperin M.Y."/>
            <person name="Jogler C."/>
        </authorList>
    </citation>
    <scope>NUCLEOTIDE SEQUENCE [LARGE SCALE GENOMIC DNA]</scope>
    <source>
        <strain evidence="3 4">CA54</strain>
    </source>
</reference>
<dbReference type="RefSeq" id="WP_146370262.1">
    <property type="nucleotide sequence ID" value="NZ_SJPP01000001.1"/>
</dbReference>
<evidence type="ECO:0000313" key="4">
    <source>
        <dbReference type="Proteomes" id="UP000320735"/>
    </source>
</evidence>
<organism evidence="3 4">
    <name type="scientific">Symmachiella macrocystis</name>
    <dbReference type="NCBI Taxonomy" id="2527985"/>
    <lineage>
        <taxon>Bacteria</taxon>
        <taxon>Pseudomonadati</taxon>
        <taxon>Planctomycetota</taxon>
        <taxon>Planctomycetia</taxon>
        <taxon>Planctomycetales</taxon>
        <taxon>Planctomycetaceae</taxon>
        <taxon>Symmachiella</taxon>
    </lineage>
</organism>
<evidence type="ECO:0000256" key="1">
    <source>
        <dbReference type="SAM" id="SignalP"/>
    </source>
</evidence>
<dbReference type="EMBL" id="SJPP01000001">
    <property type="protein sequence ID" value="TWU12846.1"/>
    <property type="molecule type" value="Genomic_DNA"/>
</dbReference>
<keyword evidence="4" id="KW-1185">Reference proteome</keyword>
<dbReference type="Gene3D" id="3.40.30.10">
    <property type="entry name" value="Glutaredoxin"/>
    <property type="match status" value="1"/>
</dbReference>
<evidence type="ECO:0000259" key="2">
    <source>
        <dbReference type="PROSITE" id="PS51352"/>
    </source>
</evidence>
<dbReference type="AlphaFoldDB" id="A0A5C6BNF6"/>
<protein>
    <submittedName>
        <fullName evidence="3">Thioredoxin</fullName>
    </submittedName>
</protein>
<feature type="chain" id="PRO_5023023576" evidence="1">
    <location>
        <begin position="26"/>
        <end position="172"/>
    </location>
</feature>
<proteinExistence type="predicted"/>
<dbReference type="Proteomes" id="UP000320735">
    <property type="component" value="Unassembled WGS sequence"/>
</dbReference>
<keyword evidence="1" id="KW-0732">Signal</keyword>
<comment type="caution">
    <text evidence="3">The sequence shown here is derived from an EMBL/GenBank/DDBJ whole genome shotgun (WGS) entry which is preliminary data.</text>
</comment>
<gene>
    <name evidence="3" type="ORF">CA54_16720</name>
</gene>
<name>A0A5C6BNF6_9PLAN</name>
<dbReference type="InterPro" id="IPR013766">
    <property type="entry name" value="Thioredoxin_domain"/>
</dbReference>
<feature type="signal peptide" evidence="1">
    <location>
        <begin position="1"/>
        <end position="25"/>
    </location>
</feature>
<dbReference type="PROSITE" id="PS51352">
    <property type="entry name" value="THIOREDOXIN_2"/>
    <property type="match status" value="1"/>
</dbReference>
<dbReference type="CDD" id="cd02947">
    <property type="entry name" value="TRX_family"/>
    <property type="match status" value="1"/>
</dbReference>
<dbReference type="Pfam" id="PF00085">
    <property type="entry name" value="Thioredoxin"/>
    <property type="match status" value="1"/>
</dbReference>
<dbReference type="InterPro" id="IPR036249">
    <property type="entry name" value="Thioredoxin-like_sf"/>
</dbReference>
<sequence length="172" mass="18718" precursor="true">MRRGFLGVVLALCLCVFYVCGSALAGELCFQMVGRPPVVSSHALRFDVVGPKTGVPDRAEQSRAVTQSRRLLAFTASWCGPCKAWVSTQGERMKRAEWRIAYNDPGAHVELIDVDKRPDIVRRYGVQALPCFIAVDSSGNELGRLNGAASAEQLAELQRAKPAAGVMADVRR</sequence>
<dbReference type="PANTHER" id="PTHR45663:SF11">
    <property type="entry name" value="GEO12009P1"/>
    <property type="match status" value="1"/>
</dbReference>